<reference evidence="2 3" key="1">
    <citation type="journal article" date="2014" name="Mol. Biol. Evol.">
        <title>Massive expansion of Ubiquitination-related gene families within the Chlamydiae.</title>
        <authorList>
            <person name="Domman D."/>
            <person name="Collingro A."/>
            <person name="Lagkouvardos I."/>
            <person name="Gehre L."/>
            <person name="Weinmaier T."/>
            <person name="Rattei T."/>
            <person name="Subtil A."/>
            <person name="Horn M."/>
        </authorList>
    </citation>
    <scope>NUCLEOTIDE SEQUENCE [LARGE SCALE GENOMIC DNA]</scope>
    <source>
        <strain evidence="2 3">OEW1</strain>
    </source>
</reference>
<dbReference type="PANTHER" id="PTHR41786:SF1">
    <property type="entry name" value="6-HYDROXYMETHYLPTERIN DIPHOSPHOKINASE MPTE-LIKE DOMAIN-CONTAINING PROTEIN"/>
    <property type="match status" value="1"/>
</dbReference>
<dbReference type="Pfam" id="PF01973">
    <property type="entry name" value="MptE-like"/>
    <property type="match status" value="1"/>
</dbReference>
<dbReference type="AlphaFoldDB" id="A0A0C1EMT9"/>
<dbReference type="InterPro" id="IPR002826">
    <property type="entry name" value="MptE-like"/>
</dbReference>
<evidence type="ECO:0000313" key="3">
    <source>
        <dbReference type="Proteomes" id="UP000031307"/>
    </source>
</evidence>
<evidence type="ECO:0000259" key="1">
    <source>
        <dbReference type="Pfam" id="PF01973"/>
    </source>
</evidence>
<protein>
    <recommendedName>
        <fullName evidence="1">6-hydroxymethylpterin diphosphokinase MptE-like domain-containing protein</fullName>
    </recommendedName>
</protein>
<dbReference type="EMBL" id="JSAM01000071">
    <property type="protein sequence ID" value="KIA77649.1"/>
    <property type="molecule type" value="Genomic_DNA"/>
</dbReference>
<proteinExistence type="predicted"/>
<dbReference type="SUPFAM" id="SSF82185">
    <property type="entry name" value="Histone H3 K4-specific methyltransferase SET7/9 N-terminal domain"/>
    <property type="match status" value="2"/>
</dbReference>
<comment type="caution">
    <text evidence="2">The sequence shown here is derived from an EMBL/GenBank/DDBJ whole genome shotgun (WGS) entry which is preliminary data.</text>
</comment>
<dbReference type="Gene3D" id="2.20.110.10">
    <property type="entry name" value="Histone H3 K4-specific methyltransferase SET7/9 N-terminal domain"/>
    <property type="match status" value="1"/>
</dbReference>
<evidence type="ECO:0000313" key="2">
    <source>
        <dbReference type="EMBL" id="KIA77649.1"/>
    </source>
</evidence>
<dbReference type="Gene3D" id="3.90.930.1">
    <property type="match status" value="1"/>
</dbReference>
<dbReference type="PATRIC" id="fig|83552.4.peg.1179"/>
<dbReference type="Pfam" id="PF07661">
    <property type="entry name" value="MORN_2"/>
    <property type="match status" value="3"/>
</dbReference>
<gene>
    <name evidence="2" type="ORF">DB43_GB00110</name>
</gene>
<dbReference type="RefSeq" id="WP_013925116.1">
    <property type="nucleotide sequence ID" value="NZ_BAWW01000008.1"/>
</dbReference>
<dbReference type="PANTHER" id="PTHR41786">
    <property type="entry name" value="MOTILITY ACCESSORY FACTOR MAF"/>
    <property type="match status" value="1"/>
</dbReference>
<dbReference type="Proteomes" id="UP000031307">
    <property type="component" value="Unassembled WGS sequence"/>
</dbReference>
<sequence length="1007" mass="116475">MTTRDPIFQKNLGRWAKFSPEKAKRLKDYTQRSMSIVANPNQELNALFPVGEKMVPLHSTEDAKKEAADWFKSLELEDETVLYVYGVGLGYYYQAAREWLRNNDQHYLVFFEDSLEVLHRLFETDLGTQLLSDKQVFLFYFDRVDEEDEEIDKLFTTLSFLEYKISALESYETVRKPIYQQLRAKIRYYINFKECSAIEYMNFGQFFFRNFYKNILSLPDSHLGNGLFDQFKGVPAIICGAGPSLEKNGDLIAGLKDKALILAGGTAVNTLNAKGILPHFGVQIDPNWYQMTRLIMNQCYEVPFFYRNRFYHNAFKLIHGDRLYITGSGGYEIANWFEKHLGIDETQNVSEGHNVVNFSLAIATALGCNPIIFVGLDLAYTEDKSYAGGVISHPLHDRKQHFQTKNSMDELMVRDDINGEPVHTLWKWIAESVWFARFGLSNPNLTLINATEGGIGLPGIPNKTLKEVSEEYLQNQYDLSNWIQGEIQEHPMPPTVTRENIEKVINEMRDSLEKCLWYCQALSLEFNSQAEKIKNNEEVNLDFQDDKMIANLQALNEEPGYIHLLRVFSDMYLQAFTKKIELIRIQSAEDERKANLKKAELNTMRYQFLAETARVNLSLIKKTFERILRNSSRDIKEPGEPALSKDFSGDVYTFEKGVIKIVDLELKLNIEEKLPDGSYQTQKVEYPNGQVKKEWTWRNHLLEGPSSFYSETGALLGRDWYVKGKKQGKSKWFYATGALHSIQRFKDGLEEGTQEYFYPNGQLKTHLDYRQGKLHGDVKLYFSNGQLKRELHYENGKRNGVERMWAPDGKLEIEAHFQNDQPVGISREWREDGQLSKEYAYDENSKKLYAKQWDSKGVEIASQKINRMDYFDQVAIQTDVLTQSLDNVLQQLNRFVPIVSQDKTVGLKDESAKDIQHDLEVVQKEMEHLKKVGQDMLAESGINVEGEKEQIWKTPSSKKEVEKMLDEATSRMGEEMGELMQLLHETTSLIAHKFKEAAEKKEKEDKK</sequence>
<accession>A0A0C1EMT9</accession>
<dbReference type="OMA" id="LCPERIA"/>
<organism evidence="2 3">
    <name type="scientific">Parachlamydia acanthamoebae</name>
    <dbReference type="NCBI Taxonomy" id="83552"/>
    <lineage>
        <taxon>Bacteria</taxon>
        <taxon>Pseudomonadati</taxon>
        <taxon>Chlamydiota</taxon>
        <taxon>Chlamydiia</taxon>
        <taxon>Parachlamydiales</taxon>
        <taxon>Parachlamydiaceae</taxon>
        <taxon>Parachlamydia</taxon>
    </lineage>
</organism>
<feature type="domain" description="6-hydroxymethylpterin diphosphokinase MptE-like" evidence="1">
    <location>
        <begin position="209"/>
        <end position="382"/>
    </location>
</feature>
<name>A0A0C1EMT9_9BACT</name>
<dbReference type="InterPro" id="IPR011652">
    <property type="entry name" value="MORN_2"/>
</dbReference>